<name>A0A6M6BKE3_9BACT</name>
<dbReference type="EMBL" id="CP053538">
    <property type="protein sequence ID" value="QJX47843.1"/>
    <property type="molecule type" value="Genomic_DNA"/>
</dbReference>
<sequence>MSSVATLAPVASAPAGAGSYTRRRCFHERELAVLLFGGLREVVAAVTYYVQWVSADEFSWSSNRQPHVRLRGVYCRRTGRPLYVGRAQEQALAEQLAELLYHEGPRP</sequence>
<evidence type="ECO:0000313" key="3">
    <source>
        <dbReference type="Proteomes" id="UP000501623"/>
    </source>
</evidence>
<dbReference type="RefSeq" id="WP_171591934.1">
    <property type="nucleotide sequence ID" value="NZ_CP053538.1"/>
</dbReference>
<reference evidence="2 3" key="1">
    <citation type="submission" date="2020-05" db="EMBL/GenBank/DDBJ databases">
        <title>Complete genome sequence of Hymenobacter sp. TS19 in Coasted Sand Dune.</title>
        <authorList>
            <person name="Lee J.-H."/>
            <person name="Jung J.-H."/>
            <person name="Jeong S."/>
            <person name="Zhao L."/>
            <person name="Kim M.-K."/>
            <person name="Seo H.-S."/>
            <person name="Lim S."/>
        </authorList>
    </citation>
    <scope>NUCLEOTIDE SEQUENCE [LARGE SCALE GENOMIC DNA]</scope>
    <source>
        <strain evidence="2 3">TS19</strain>
    </source>
</reference>
<dbReference type="KEGG" id="hts:HMJ29_13175"/>
<protein>
    <submittedName>
        <fullName evidence="2">Uncharacterized protein</fullName>
    </submittedName>
</protein>
<keyword evidence="3" id="KW-1185">Reference proteome</keyword>
<dbReference type="Proteomes" id="UP000501623">
    <property type="component" value="Chromosome"/>
</dbReference>
<dbReference type="AlphaFoldDB" id="A0A6M6BKE3"/>
<evidence type="ECO:0000313" key="2">
    <source>
        <dbReference type="EMBL" id="QJX47843.1"/>
    </source>
</evidence>
<gene>
    <name evidence="2" type="ORF">HMJ29_13175</name>
</gene>
<proteinExistence type="predicted"/>
<evidence type="ECO:0000256" key="1">
    <source>
        <dbReference type="SAM" id="MobiDB-lite"/>
    </source>
</evidence>
<feature type="compositionally biased region" description="Low complexity" evidence="1">
    <location>
        <begin position="1"/>
        <end position="19"/>
    </location>
</feature>
<feature type="region of interest" description="Disordered" evidence="1">
    <location>
        <begin position="1"/>
        <end position="20"/>
    </location>
</feature>
<accession>A0A6M6BKE3</accession>
<organism evidence="2 3">
    <name type="scientific">Hymenobacter taeanensis</name>
    <dbReference type="NCBI Taxonomy" id="2735321"/>
    <lineage>
        <taxon>Bacteria</taxon>
        <taxon>Pseudomonadati</taxon>
        <taxon>Bacteroidota</taxon>
        <taxon>Cytophagia</taxon>
        <taxon>Cytophagales</taxon>
        <taxon>Hymenobacteraceae</taxon>
        <taxon>Hymenobacter</taxon>
    </lineage>
</organism>